<dbReference type="GO" id="GO:0005634">
    <property type="term" value="C:nucleus"/>
    <property type="evidence" value="ECO:0007669"/>
    <property type="project" value="TreeGrafter"/>
</dbReference>
<dbReference type="GO" id="GO:0061630">
    <property type="term" value="F:ubiquitin protein ligase activity"/>
    <property type="evidence" value="ECO:0007669"/>
    <property type="project" value="TreeGrafter"/>
</dbReference>
<feature type="compositionally biased region" description="Polar residues" evidence="7">
    <location>
        <begin position="32"/>
        <end position="41"/>
    </location>
</feature>
<dbReference type="PROSITE" id="PS50089">
    <property type="entry name" value="ZF_RING_2"/>
    <property type="match status" value="1"/>
</dbReference>
<keyword evidence="4" id="KW-0862">Zinc</keyword>
<dbReference type="SUPFAM" id="SSF54585">
    <property type="entry name" value="Cdc48 domain 2-like"/>
    <property type="match status" value="1"/>
</dbReference>
<dbReference type="InterPro" id="IPR001841">
    <property type="entry name" value="Znf_RING"/>
</dbReference>
<dbReference type="Gene3D" id="3.30.40.10">
    <property type="entry name" value="Zinc/RING finger domain, C3HC4 (zinc finger)"/>
    <property type="match status" value="1"/>
</dbReference>
<gene>
    <name evidence="9" type="ORF">PGLA1383_LOCUS30399</name>
</gene>
<feature type="compositionally biased region" description="Basic and acidic residues" evidence="7">
    <location>
        <begin position="1"/>
        <end position="12"/>
    </location>
</feature>
<evidence type="ECO:0000256" key="6">
    <source>
        <dbReference type="PROSITE-ProRule" id="PRU00175"/>
    </source>
</evidence>
<dbReference type="EMBL" id="CAJNNV010025134">
    <property type="protein sequence ID" value="CAE8612607.1"/>
    <property type="molecule type" value="Genomic_DNA"/>
</dbReference>
<comment type="caution">
    <text evidence="9">The sequence shown here is derived from an EMBL/GenBank/DDBJ whole genome shotgun (WGS) entry which is preliminary data.</text>
</comment>
<dbReference type="CDD" id="cd16454">
    <property type="entry name" value="RING-H2_PA-TM-RING"/>
    <property type="match status" value="1"/>
</dbReference>
<keyword evidence="1" id="KW-0479">Metal-binding</keyword>
<proteinExistence type="predicted"/>
<feature type="compositionally biased region" description="Low complexity" evidence="7">
    <location>
        <begin position="64"/>
        <end position="82"/>
    </location>
</feature>
<dbReference type="PANTHER" id="PTHR45931">
    <property type="entry name" value="SI:CH211-59O9.10"/>
    <property type="match status" value="1"/>
</dbReference>
<organism evidence="9 10">
    <name type="scientific">Polarella glacialis</name>
    <name type="common">Dinoflagellate</name>
    <dbReference type="NCBI Taxonomy" id="89957"/>
    <lineage>
        <taxon>Eukaryota</taxon>
        <taxon>Sar</taxon>
        <taxon>Alveolata</taxon>
        <taxon>Dinophyceae</taxon>
        <taxon>Suessiales</taxon>
        <taxon>Suessiaceae</taxon>
        <taxon>Polarella</taxon>
    </lineage>
</organism>
<feature type="domain" description="RING-type" evidence="8">
    <location>
        <begin position="403"/>
        <end position="444"/>
    </location>
</feature>
<evidence type="ECO:0000259" key="8">
    <source>
        <dbReference type="PROSITE" id="PS50089"/>
    </source>
</evidence>
<evidence type="ECO:0000256" key="4">
    <source>
        <dbReference type="ARBA" id="ARBA00022833"/>
    </source>
</evidence>
<reference evidence="9" key="1">
    <citation type="submission" date="2021-02" db="EMBL/GenBank/DDBJ databases">
        <authorList>
            <person name="Dougan E. K."/>
            <person name="Rhodes N."/>
            <person name="Thang M."/>
            <person name="Chan C."/>
        </authorList>
    </citation>
    <scope>NUCLEOTIDE SEQUENCE</scope>
</reference>
<feature type="compositionally biased region" description="Low complexity" evidence="7">
    <location>
        <begin position="42"/>
        <end position="56"/>
    </location>
</feature>
<dbReference type="Pfam" id="PF13639">
    <property type="entry name" value="zf-RING_2"/>
    <property type="match status" value="1"/>
</dbReference>
<dbReference type="InterPro" id="IPR051834">
    <property type="entry name" value="RING_finger_E3_ligase"/>
</dbReference>
<dbReference type="GO" id="GO:0008270">
    <property type="term" value="F:zinc ion binding"/>
    <property type="evidence" value="ECO:0007669"/>
    <property type="project" value="UniProtKB-KW"/>
</dbReference>
<dbReference type="GO" id="GO:0005524">
    <property type="term" value="F:ATP binding"/>
    <property type="evidence" value="ECO:0007669"/>
    <property type="project" value="UniProtKB-KW"/>
</dbReference>
<feature type="region of interest" description="Disordered" evidence="7">
    <location>
        <begin position="1"/>
        <end position="90"/>
    </location>
</feature>
<evidence type="ECO:0000256" key="2">
    <source>
        <dbReference type="ARBA" id="ARBA00022741"/>
    </source>
</evidence>
<evidence type="ECO:0000256" key="7">
    <source>
        <dbReference type="SAM" id="MobiDB-lite"/>
    </source>
</evidence>
<keyword evidence="10" id="KW-1185">Reference proteome</keyword>
<accession>A0A813FEI3</accession>
<keyword evidence="2" id="KW-0547">Nucleotide-binding</keyword>
<dbReference type="PANTHER" id="PTHR45931:SF3">
    <property type="entry name" value="RING ZINC FINGER-CONTAINING PROTEIN"/>
    <property type="match status" value="1"/>
</dbReference>
<evidence type="ECO:0000256" key="3">
    <source>
        <dbReference type="ARBA" id="ARBA00022771"/>
    </source>
</evidence>
<dbReference type="SMART" id="SM00184">
    <property type="entry name" value="RING"/>
    <property type="match status" value="1"/>
</dbReference>
<dbReference type="InterPro" id="IPR013083">
    <property type="entry name" value="Znf_RING/FYVE/PHD"/>
</dbReference>
<dbReference type="OrthoDB" id="8062037at2759"/>
<dbReference type="AlphaFoldDB" id="A0A813FEI3"/>
<sequence length="454" mass="50623">MDDSLREAQREKFLRHKQQVEENAASSSSSSTGPTAVSEAQSAAPVTVPSASAPVTGPASAPVTAEAQTSSAASSSGTTPSARRVHILPVGSSGVEDSRRLEVLAPTLRDLRVREEPIKTGRFINASGMEFVVVKSEPDESILVAETDYFVEGDPLRRFEKVQFICLWDFEHGRNGKDASALFDEYISPFFRSFADSGENVANIVAVGDVMKIFDLEFQVMAAEPAPPDLGIIDTNTMVFVDWDTTPEFSKIHIVPFQDTLPGAYQFDVFNDYLKPYLTRNKLLRFGVNDQFTYQGVQFKVVCCEPNGPARIGRNTTIYCEGVLHPSLRNLLPPELLQQLSDLPPGLQMLLMNTEALAGGYEERLMEVQEMLTRRRGMANETIDQIAQSRFVATGREDQQVTCMVCLCNFETDEEVRQLPCNHVFHCECIDEWLRRCTDCPICKTNVDRAVRHY</sequence>
<protein>
    <recommendedName>
        <fullName evidence="8">RING-type domain-containing protein</fullName>
    </recommendedName>
</protein>
<name>A0A813FEI3_POLGL</name>
<dbReference type="Proteomes" id="UP000654075">
    <property type="component" value="Unassembled WGS sequence"/>
</dbReference>
<keyword evidence="3 6" id="KW-0863">Zinc-finger</keyword>
<keyword evidence="5" id="KW-0067">ATP-binding</keyword>
<dbReference type="GO" id="GO:0006511">
    <property type="term" value="P:ubiquitin-dependent protein catabolic process"/>
    <property type="evidence" value="ECO:0007669"/>
    <property type="project" value="TreeGrafter"/>
</dbReference>
<dbReference type="Gene3D" id="3.10.330.10">
    <property type="match status" value="3"/>
</dbReference>
<dbReference type="SUPFAM" id="SSF57850">
    <property type="entry name" value="RING/U-box"/>
    <property type="match status" value="1"/>
</dbReference>
<evidence type="ECO:0000313" key="10">
    <source>
        <dbReference type="Proteomes" id="UP000654075"/>
    </source>
</evidence>
<evidence type="ECO:0000313" key="9">
    <source>
        <dbReference type="EMBL" id="CAE8612607.1"/>
    </source>
</evidence>
<dbReference type="InterPro" id="IPR029067">
    <property type="entry name" value="CDC48_domain_2-like_sf"/>
</dbReference>
<evidence type="ECO:0000256" key="5">
    <source>
        <dbReference type="ARBA" id="ARBA00022840"/>
    </source>
</evidence>
<evidence type="ECO:0000256" key="1">
    <source>
        <dbReference type="ARBA" id="ARBA00022723"/>
    </source>
</evidence>